<dbReference type="InterPro" id="IPR036271">
    <property type="entry name" value="Tet_transcr_reg_TetR-rel_C_sf"/>
</dbReference>
<dbReference type="PRINTS" id="PR00455">
    <property type="entry name" value="HTHTETR"/>
</dbReference>
<dbReference type="InterPro" id="IPR001647">
    <property type="entry name" value="HTH_TetR"/>
</dbReference>
<dbReference type="GO" id="GO:0003700">
    <property type="term" value="F:DNA-binding transcription factor activity"/>
    <property type="evidence" value="ECO:0007669"/>
    <property type="project" value="TreeGrafter"/>
</dbReference>
<dbReference type="Gene3D" id="1.10.357.10">
    <property type="entry name" value="Tetracycline Repressor, domain 2"/>
    <property type="match status" value="1"/>
</dbReference>
<accession>A0A4V1RIJ3</accession>
<comment type="caution">
    <text evidence="7">The sequence shown here is derived from an EMBL/GenBank/DDBJ whole genome shotgun (WGS) entry which is preliminary data.</text>
</comment>
<evidence type="ECO:0000256" key="5">
    <source>
        <dbReference type="SAM" id="MobiDB-lite"/>
    </source>
</evidence>
<dbReference type="PANTHER" id="PTHR30055">
    <property type="entry name" value="HTH-TYPE TRANSCRIPTIONAL REGULATOR RUTR"/>
    <property type="match status" value="1"/>
</dbReference>
<evidence type="ECO:0000256" key="4">
    <source>
        <dbReference type="PROSITE-ProRule" id="PRU00335"/>
    </source>
</evidence>
<dbReference type="Proteomes" id="UP000289411">
    <property type="component" value="Unassembled WGS sequence"/>
</dbReference>
<sequence length="228" mass="25108">MPQRPRRSQDERSDETRTALHRATIRLLLDRGYSRFTTADAAAAAGVSRGALTHHFASKEDLVVRSVAQDLAGVTEGLRVFLAEGRGRRRGPDELVDHLWALMAGGLFYVTMEYLPEARHNAPFRERLLPVVRDFHAALDALWCSVSDAHDLDPAEAQVTLNATLCLMRGMVAQSVLKPDESYFAAMLDHWKAHLRALFARSAGAGDIPGPSHAGRHHSPPVPNPEVP</sequence>
<evidence type="ECO:0000313" key="7">
    <source>
        <dbReference type="EMBL" id="RYB04152.1"/>
    </source>
</evidence>
<keyword evidence="3" id="KW-0804">Transcription</keyword>
<keyword evidence="8" id="KW-1185">Reference proteome</keyword>
<evidence type="ECO:0000313" key="8">
    <source>
        <dbReference type="Proteomes" id="UP000289411"/>
    </source>
</evidence>
<dbReference type="SUPFAM" id="SSF46689">
    <property type="entry name" value="Homeodomain-like"/>
    <property type="match status" value="1"/>
</dbReference>
<dbReference type="GO" id="GO:0000976">
    <property type="term" value="F:transcription cis-regulatory region binding"/>
    <property type="evidence" value="ECO:0007669"/>
    <property type="project" value="TreeGrafter"/>
</dbReference>
<name>A0A4V1RIJ3_9HYPH</name>
<feature type="region of interest" description="Disordered" evidence="5">
    <location>
        <begin position="209"/>
        <end position="228"/>
    </location>
</feature>
<dbReference type="AlphaFoldDB" id="A0A4V1RIJ3"/>
<evidence type="ECO:0000256" key="3">
    <source>
        <dbReference type="ARBA" id="ARBA00023163"/>
    </source>
</evidence>
<feature type="DNA-binding region" description="H-T-H motif" evidence="4">
    <location>
        <begin position="37"/>
        <end position="56"/>
    </location>
</feature>
<keyword evidence="1" id="KW-0805">Transcription regulation</keyword>
<organism evidence="7 8">
    <name type="scientific">Lichenibacterium ramalinae</name>
    <dbReference type="NCBI Taxonomy" id="2316527"/>
    <lineage>
        <taxon>Bacteria</taxon>
        <taxon>Pseudomonadati</taxon>
        <taxon>Pseudomonadota</taxon>
        <taxon>Alphaproteobacteria</taxon>
        <taxon>Hyphomicrobiales</taxon>
        <taxon>Lichenihabitantaceae</taxon>
        <taxon>Lichenibacterium</taxon>
    </lineage>
</organism>
<reference evidence="7 8" key="2">
    <citation type="submission" date="2019-02" db="EMBL/GenBank/DDBJ databases">
        <title>'Lichenibacterium ramalinii' gen. nov. sp. nov., 'Lichenibacterium minor' gen. nov. sp. nov.</title>
        <authorList>
            <person name="Pankratov T."/>
        </authorList>
    </citation>
    <scope>NUCLEOTIDE SEQUENCE [LARGE SCALE GENOMIC DNA]</scope>
    <source>
        <strain evidence="7 8">RmlP001</strain>
    </source>
</reference>
<gene>
    <name evidence="7" type="ORF">D3272_14135</name>
</gene>
<evidence type="ECO:0000256" key="1">
    <source>
        <dbReference type="ARBA" id="ARBA00023015"/>
    </source>
</evidence>
<dbReference type="RefSeq" id="WP_129219846.1">
    <property type="nucleotide sequence ID" value="NZ_QYBC01000011.1"/>
</dbReference>
<dbReference type="PANTHER" id="PTHR30055:SF234">
    <property type="entry name" value="HTH-TYPE TRANSCRIPTIONAL REGULATOR BETI"/>
    <property type="match status" value="1"/>
</dbReference>
<feature type="domain" description="HTH tetR-type" evidence="6">
    <location>
        <begin position="14"/>
        <end position="74"/>
    </location>
</feature>
<evidence type="ECO:0000256" key="2">
    <source>
        <dbReference type="ARBA" id="ARBA00023125"/>
    </source>
</evidence>
<reference evidence="7 8" key="1">
    <citation type="submission" date="2018-09" db="EMBL/GenBank/DDBJ databases">
        <authorList>
            <person name="Grouzdev D.S."/>
            <person name="Krutkina M.S."/>
        </authorList>
    </citation>
    <scope>NUCLEOTIDE SEQUENCE [LARGE SCALE GENOMIC DNA]</scope>
    <source>
        <strain evidence="7 8">RmlP001</strain>
    </source>
</reference>
<dbReference type="Pfam" id="PF00440">
    <property type="entry name" value="TetR_N"/>
    <property type="match status" value="1"/>
</dbReference>
<dbReference type="SUPFAM" id="SSF48498">
    <property type="entry name" value="Tetracyclin repressor-like, C-terminal domain"/>
    <property type="match status" value="1"/>
</dbReference>
<protein>
    <submittedName>
        <fullName evidence="7">TetR/AcrR family transcriptional regulator</fullName>
    </submittedName>
</protein>
<dbReference type="InterPro" id="IPR009057">
    <property type="entry name" value="Homeodomain-like_sf"/>
</dbReference>
<dbReference type="OrthoDB" id="9805134at2"/>
<dbReference type="PROSITE" id="PS50977">
    <property type="entry name" value="HTH_TETR_2"/>
    <property type="match status" value="1"/>
</dbReference>
<keyword evidence="2 4" id="KW-0238">DNA-binding</keyword>
<evidence type="ECO:0000259" key="6">
    <source>
        <dbReference type="PROSITE" id="PS50977"/>
    </source>
</evidence>
<proteinExistence type="predicted"/>
<dbReference type="EMBL" id="QYBC01000011">
    <property type="protein sequence ID" value="RYB04152.1"/>
    <property type="molecule type" value="Genomic_DNA"/>
</dbReference>
<dbReference type="InterPro" id="IPR050109">
    <property type="entry name" value="HTH-type_TetR-like_transc_reg"/>
</dbReference>